<evidence type="ECO:0000313" key="5">
    <source>
        <dbReference type="EMBL" id="MBO8444696.1"/>
    </source>
</evidence>
<comment type="catalytic activity">
    <reaction evidence="1">
        <text>2-phosphoglycolate + H2O = glycolate + phosphate</text>
        <dbReference type="Rhea" id="RHEA:14369"/>
        <dbReference type="ChEBI" id="CHEBI:15377"/>
        <dbReference type="ChEBI" id="CHEBI:29805"/>
        <dbReference type="ChEBI" id="CHEBI:43474"/>
        <dbReference type="ChEBI" id="CHEBI:58033"/>
        <dbReference type="EC" id="3.1.3.18"/>
    </reaction>
</comment>
<dbReference type="PANTHER" id="PTHR43434">
    <property type="entry name" value="PHOSPHOGLYCOLATE PHOSPHATASE"/>
    <property type="match status" value="1"/>
</dbReference>
<dbReference type="SFLD" id="SFLDG01135">
    <property type="entry name" value="C1.5.6:_HAD__Beta-PGM__Phospha"/>
    <property type="match status" value="1"/>
</dbReference>
<dbReference type="Proteomes" id="UP000823619">
    <property type="component" value="Unassembled WGS sequence"/>
</dbReference>
<evidence type="ECO:0000256" key="2">
    <source>
        <dbReference type="ARBA" id="ARBA00004818"/>
    </source>
</evidence>
<dbReference type="Gene3D" id="1.10.150.240">
    <property type="entry name" value="Putative phosphatase, domain 2"/>
    <property type="match status" value="1"/>
</dbReference>
<dbReference type="GO" id="GO:0008967">
    <property type="term" value="F:phosphoglycolate phosphatase activity"/>
    <property type="evidence" value="ECO:0007669"/>
    <property type="project" value="UniProtKB-EC"/>
</dbReference>
<evidence type="ECO:0000256" key="3">
    <source>
        <dbReference type="ARBA" id="ARBA00006171"/>
    </source>
</evidence>
<dbReference type="PRINTS" id="PR00413">
    <property type="entry name" value="HADHALOGNASE"/>
</dbReference>
<dbReference type="AlphaFoldDB" id="A0A9D9EB65"/>
<accession>A0A9D9EB65</accession>
<dbReference type="InterPro" id="IPR006439">
    <property type="entry name" value="HAD-SF_hydro_IA"/>
</dbReference>
<keyword evidence="5" id="KW-0378">Hydrolase</keyword>
<dbReference type="InterPro" id="IPR050155">
    <property type="entry name" value="HAD-like_hydrolase_sf"/>
</dbReference>
<dbReference type="InterPro" id="IPR036412">
    <property type="entry name" value="HAD-like_sf"/>
</dbReference>
<organism evidence="5 6">
    <name type="scientific">Candidatus Cryptobacteroides merdavium</name>
    <dbReference type="NCBI Taxonomy" id="2840769"/>
    <lineage>
        <taxon>Bacteria</taxon>
        <taxon>Pseudomonadati</taxon>
        <taxon>Bacteroidota</taxon>
        <taxon>Bacteroidia</taxon>
        <taxon>Bacteroidales</taxon>
        <taxon>Candidatus Cryptobacteroides</taxon>
    </lineage>
</organism>
<reference evidence="5" key="1">
    <citation type="submission" date="2020-10" db="EMBL/GenBank/DDBJ databases">
        <authorList>
            <person name="Gilroy R."/>
        </authorList>
    </citation>
    <scope>NUCLEOTIDE SEQUENCE</scope>
    <source>
        <strain evidence="5">D5-748</strain>
    </source>
</reference>
<comment type="pathway">
    <text evidence="2">Organic acid metabolism; glycolate biosynthesis; glycolate from 2-phosphoglycolate: step 1/1.</text>
</comment>
<evidence type="ECO:0000256" key="1">
    <source>
        <dbReference type="ARBA" id="ARBA00000830"/>
    </source>
</evidence>
<dbReference type="EC" id="3.1.3.18" evidence="4"/>
<dbReference type="NCBIfam" id="TIGR01549">
    <property type="entry name" value="HAD-SF-IA-v1"/>
    <property type="match status" value="1"/>
</dbReference>
<dbReference type="InterPro" id="IPR023214">
    <property type="entry name" value="HAD_sf"/>
</dbReference>
<dbReference type="SUPFAM" id="SSF56784">
    <property type="entry name" value="HAD-like"/>
    <property type="match status" value="1"/>
</dbReference>
<sequence length="232" mass="25821">MTKLVIFDLDGTLIDTIGDLGNACNHALKMCGCPERRMEEYNLLVGRGIYNLFRGALPDGQKTDEMVMKMKDFFIPYYDEHKCDLTRPYDGITDVLDRLTENGTALAVASNKYQDGTEKLVRHFFGNYSFAKILGQRDGQPIKPDPEIVYEAMTAAGTADKEKVIYVGDSDVDMLTGRNAGIRTVGVTWGFRTREELESCSPWKIVSDAEELASILTGADTRQPDRAAEGDI</sequence>
<comment type="similarity">
    <text evidence="3">Belongs to the HAD-like hydrolase superfamily. CbbY/CbbZ/Gph/YieH family.</text>
</comment>
<dbReference type="Pfam" id="PF13419">
    <property type="entry name" value="HAD_2"/>
    <property type="match status" value="1"/>
</dbReference>
<dbReference type="GO" id="GO:0006281">
    <property type="term" value="P:DNA repair"/>
    <property type="evidence" value="ECO:0007669"/>
    <property type="project" value="TreeGrafter"/>
</dbReference>
<dbReference type="FunFam" id="3.40.50.1000:FF:000022">
    <property type="entry name" value="Phosphoglycolate phosphatase"/>
    <property type="match status" value="1"/>
</dbReference>
<protein>
    <recommendedName>
        <fullName evidence="4">phosphoglycolate phosphatase</fullName>
        <ecNumber evidence="4">3.1.3.18</ecNumber>
    </recommendedName>
</protein>
<comment type="caution">
    <text evidence="5">The sequence shown here is derived from an EMBL/GenBank/DDBJ whole genome shotgun (WGS) entry which is preliminary data.</text>
</comment>
<dbReference type="GO" id="GO:0005829">
    <property type="term" value="C:cytosol"/>
    <property type="evidence" value="ECO:0007669"/>
    <property type="project" value="TreeGrafter"/>
</dbReference>
<proteinExistence type="inferred from homology"/>
<dbReference type="PANTHER" id="PTHR43434:SF1">
    <property type="entry name" value="PHOSPHOGLYCOLATE PHOSPHATASE"/>
    <property type="match status" value="1"/>
</dbReference>
<evidence type="ECO:0000256" key="4">
    <source>
        <dbReference type="ARBA" id="ARBA00013078"/>
    </source>
</evidence>
<evidence type="ECO:0000313" key="6">
    <source>
        <dbReference type="Proteomes" id="UP000823619"/>
    </source>
</evidence>
<dbReference type="InterPro" id="IPR041492">
    <property type="entry name" value="HAD_2"/>
</dbReference>
<dbReference type="SFLD" id="SFLDS00003">
    <property type="entry name" value="Haloacid_Dehalogenase"/>
    <property type="match status" value="1"/>
</dbReference>
<reference evidence="5" key="2">
    <citation type="journal article" date="2021" name="PeerJ">
        <title>Extensive microbial diversity within the chicken gut microbiome revealed by metagenomics and culture.</title>
        <authorList>
            <person name="Gilroy R."/>
            <person name="Ravi A."/>
            <person name="Getino M."/>
            <person name="Pursley I."/>
            <person name="Horton D.L."/>
            <person name="Alikhan N.F."/>
            <person name="Baker D."/>
            <person name="Gharbi K."/>
            <person name="Hall N."/>
            <person name="Watson M."/>
            <person name="Adriaenssens E.M."/>
            <person name="Foster-Nyarko E."/>
            <person name="Jarju S."/>
            <person name="Secka A."/>
            <person name="Antonio M."/>
            <person name="Oren A."/>
            <person name="Chaudhuri R.R."/>
            <person name="La Ragione R."/>
            <person name="Hildebrand F."/>
            <person name="Pallen M.J."/>
        </authorList>
    </citation>
    <scope>NUCLEOTIDE SEQUENCE</scope>
    <source>
        <strain evidence="5">D5-748</strain>
    </source>
</reference>
<name>A0A9D9EB65_9BACT</name>
<dbReference type="EMBL" id="JADIMO010000035">
    <property type="protein sequence ID" value="MBO8444696.1"/>
    <property type="molecule type" value="Genomic_DNA"/>
</dbReference>
<gene>
    <name evidence="5" type="ORF">IAC23_03240</name>
</gene>
<dbReference type="SFLD" id="SFLDG01129">
    <property type="entry name" value="C1.5:_HAD__Beta-PGM__Phosphata"/>
    <property type="match status" value="1"/>
</dbReference>
<dbReference type="InterPro" id="IPR023198">
    <property type="entry name" value="PGP-like_dom2"/>
</dbReference>
<dbReference type="Gene3D" id="3.40.50.1000">
    <property type="entry name" value="HAD superfamily/HAD-like"/>
    <property type="match status" value="1"/>
</dbReference>